<name>A0A0L6USJ0_9BASI</name>
<evidence type="ECO:0000313" key="2">
    <source>
        <dbReference type="EMBL" id="KNZ50810.1"/>
    </source>
</evidence>
<comment type="caution">
    <text evidence="2">The sequence shown here is derived from an EMBL/GenBank/DDBJ whole genome shotgun (WGS) entry which is preliminary data.</text>
</comment>
<reference evidence="2 3" key="1">
    <citation type="submission" date="2015-08" db="EMBL/GenBank/DDBJ databases">
        <title>Next Generation Sequencing and Analysis of the Genome of Puccinia sorghi L Schw, the Causal Agent of Maize Common Rust.</title>
        <authorList>
            <person name="Rochi L."/>
            <person name="Burguener G."/>
            <person name="Darino M."/>
            <person name="Turjanski A."/>
            <person name="Kreff E."/>
            <person name="Dieguez M.J."/>
            <person name="Sacco F."/>
        </authorList>
    </citation>
    <scope>NUCLEOTIDE SEQUENCE [LARGE SCALE GENOMIC DNA]</scope>
    <source>
        <strain evidence="2 3">RO10H11247</strain>
    </source>
</reference>
<protein>
    <submittedName>
        <fullName evidence="2">Uncharacterized protein</fullName>
    </submittedName>
</protein>
<feature type="transmembrane region" description="Helical" evidence="1">
    <location>
        <begin position="259"/>
        <end position="279"/>
    </location>
</feature>
<proteinExistence type="predicted"/>
<evidence type="ECO:0000256" key="1">
    <source>
        <dbReference type="SAM" id="Phobius"/>
    </source>
</evidence>
<keyword evidence="1" id="KW-1133">Transmembrane helix</keyword>
<accession>A0A0L6USJ0</accession>
<dbReference type="EMBL" id="LAVV01009309">
    <property type="protein sequence ID" value="KNZ50810.1"/>
    <property type="molecule type" value="Genomic_DNA"/>
</dbReference>
<dbReference type="Proteomes" id="UP000037035">
    <property type="component" value="Unassembled WGS sequence"/>
</dbReference>
<dbReference type="VEuPathDB" id="FungiDB:VP01_4226g2"/>
<feature type="transmembrane region" description="Helical" evidence="1">
    <location>
        <begin position="299"/>
        <end position="317"/>
    </location>
</feature>
<evidence type="ECO:0000313" key="3">
    <source>
        <dbReference type="Proteomes" id="UP000037035"/>
    </source>
</evidence>
<keyword evidence="1" id="KW-0812">Transmembrane</keyword>
<sequence>MSEERETESYNRVKKSNKHPDVILLSEPYLPVKMDHDIQISELFPKGNVFLWGVNALCSEDQQPLLDSHRVGTTNIIARNLAEDLMQGSDTALIEIPAANVDSKVVSPDIYYPKNLHGEISGILTTFLISFKLILVVLHKNVVFVKSILQRLRACLCEPTLYHPDIWKWVKSMTYMTLLLPGRHLHYKRCPFLSLRWIISDSPQHKMNSKYSECSSPAFRVVFHFYITNFFLLELQPRPPLTVADHLKCLPAASSNFCHFHSVGTALIFFTSASFTFILSKLILKQYSYHKASVIREQFLLSSTLSTLILPGISIGIHNMRISGVIDRITLTWQWQDSANHLAPHWFLLKLRLYYRDCGWSCCLY</sequence>
<gene>
    <name evidence="2" type="ORF">VP01_4226g2</name>
</gene>
<keyword evidence="3" id="KW-1185">Reference proteome</keyword>
<dbReference type="AlphaFoldDB" id="A0A0L6USJ0"/>
<keyword evidence="1" id="KW-0472">Membrane</keyword>
<organism evidence="2 3">
    <name type="scientific">Puccinia sorghi</name>
    <dbReference type="NCBI Taxonomy" id="27349"/>
    <lineage>
        <taxon>Eukaryota</taxon>
        <taxon>Fungi</taxon>
        <taxon>Dikarya</taxon>
        <taxon>Basidiomycota</taxon>
        <taxon>Pucciniomycotina</taxon>
        <taxon>Pucciniomycetes</taxon>
        <taxon>Pucciniales</taxon>
        <taxon>Pucciniaceae</taxon>
        <taxon>Puccinia</taxon>
    </lineage>
</organism>